<feature type="compositionally biased region" description="Polar residues" evidence="1">
    <location>
        <begin position="127"/>
        <end position="140"/>
    </location>
</feature>
<accession>A0ABR3ZII3</accession>
<keyword evidence="2" id="KW-0732">Signal</keyword>
<comment type="caution">
    <text evidence="3">The sequence shown here is derived from an EMBL/GenBank/DDBJ whole genome shotgun (WGS) entry which is preliminary data.</text>
</comment>
<evidence type="ECO:0000256" key="2">
    <source>
        <dbReference type="SAM" id="SignalP"/>
    </source>
</evidence>
<dbReference type="Proteomes" id="UP001583186">
    <property type="component" value="Unassembled WGS sequence"/>
</dbReference>
<protein>
    <recommendedName>
        <fullName evidence="5">GPI anchored protein</fullName>
    </recommendedName>
</protein>
<evidence type="ECO:0008006" key="5">
    <source>
        <dbReference type="Google" id="ProtNLM"/>
    </source>
</evidence>
<evidence type="ECO:0000313" key="3">
    <source>
        <dbReference type="EMBL" id="KAL1899865.1"/>
    </source>
</evidence>
<proteinExistence type="predicted"/>
<organism evidence="3 4">
    <name type="scientific">Sporothrix stenoceras</name>
    <dbReference type="NCBI Taxonomy" id="5173"/>
    <lineage>
        <taxon>Eukaryota</taxon>
        <taxon>Fungi</taxon>
        <taxon>Dikarya</taxon>
        <taxon>Ascomycota</taxon>
        <taxon>Pezizomycotina</taxon>
        <taxon>Sordariomycetes</taxon>
        <taxon>Sordariomycetidae</taxon>
        <taxon>Ophiostomatales</taxon>
        <taxon>Ophiostomataceae</taxon>
        <taxon>Sporothrix</taxon>
    </lineage>
</organism>
<keyword evidence="4" id="KW-1185">Reference proteome</keyword>
<dbReference type="PANTHER" id="PTHR39599:SF2">
    <property type="entry name" value="ANCHORED PROTEIN, PUTATIVE (AFU_ORTHOLOGUE AFUA_1G09650)-RELATED"/>
    <property type="match status" value="1"/>
</dbReference>
<evidence type="ECO:0000256" key="1">
    <source>
        <dbReference type="SAM" id="MobiDB-lite"/>
    </source>
</evidence>
<feature type="region of interest" description="Disordered" evidence="1">
    <location>
        <begin position="328"/>
        <end position="354"/>
    </location>
</feature>
<feature type="compositionally biased region" description="Basic and acidic residues" evidence="1">
    <location>
        <begin position="104"/>
        <end position="113"/>
    </location>
</feature>
<feature type="signal peptide" evidence="2">
    <location>
        <begin position="1"/>
        <end position="18"/>
    </location>
</feature>
<feature type="compositionally biased region" description="Low complexity" evidence="1">
    <location>
        <begin position="328"/>
        <end position="346"/>
    </location>
</feature>
<sequence length="509" mass="51751">MRIQRALPPLLLLALAEAKDVHELPSQPQQQQQQTRQIIPLAVRKMGLDEGEKFFPEQYYGFDIVDESSDSTSTYSKTDSFGRSLASLFSFGRRSPSIATEPKAIQERSDEGRWPVVSRRPFDGDSTDNNGLTAESAPATNTSEATSVARLFPQAYLPAFPVHKAIDDSRQSSVTDSANPALELVRRAADALARLQRRQWGCPSGTSSCQSIGYPYSCCTTDETCYKVKDTGLGPVGCCPAGQTCGGAVSDCTSDSTACPESLGGGCCIAGYVCQGVGCVKSSSAATGTATGTSTSTTTSTTVATAGTATTVVVTVVVTETSSGELTTRTTTITSTPGKTSAATTTSGGGNPPVKQTLTTTASGLPAGYCPTGYYACLASAGGGCCQTGRNCETTSCPPGAAMTTIVNTNGITVVVPQTAAEAATTSSATCASGWFLCGASAGPVAGCCPSGYGCGTASCTLTGASATTVQKELPTSGSDGSSTSSGAKSIASSRWLALAAASISLLFV</sequence>
<dbReference type="EMBL" id="JAWCUI010000011">
    <property type="protein sequence ID" value="KAL1899865.1"/>
    <property type="molecule type" value="Genomic_DNA"/>
</dbReference>
<dbReference type="PANTHER" id="PTHR39599">
    <property type="entry name" value="GPI-ANCHORED PROTEIN (EUROFUNG)-RELATED-RELATED"/>
    <property type="match status" value="1"/>
</dbReference>
<name>A0ABR3ZII3_9PEZI</name>
<evidence type="ECO:0000313" key="4">
    <source>
        <dbReference type="Proteomes" id="UP001583186"/>
    </source>
</evidence>
<gene>
    <name evidence="3" type="ORF">Sste5346_002731</name>
</gene>
<feature type="region of interest" description="Disordered" evidence="1">
    <location>
        <begin position="99"/>
        <end position="140"/>
    </location>
</feature>
<feature type="chain" id="PRO_5046106646" description="GPI anchored protein" evidence="2">
    <location>
        <begin position="19"/>
        <end position="509"/>
    </location>
</feature>
<reference evidence="3 4" key="1">
    <citation type="journal article" date="2024" name="IMA Fungus">
        <title>IMA Genome - F19 : A genome assembly and annotation guide to empower mycologists, including annotated draft genome sequences of Ceratocystis pirilliformis, Diaporthe australafricana, Fusarium ophioides, Paecilomyces lecythidis, and Sporothrix stenoceras.</title>
        <authorList>
            <person name="Aylward J."/>
            <person name="Wilson A.M."/>
            <person name="Visagie C.M."/>
            <person name="Spraker J."/>
            <person name="Barnes I."/>
            <person name="Buitendag C."/>
            <person name="Ceriani C."/>
            <person name="Del Mar Angel L."/>
            <person name="du Plessis D."/>
            <person name="Fuchs T."/>
            <person name="Gasser K."/>
            <person name="Kramer D."/>
            <person name="Li W."/>
            <person name="Munsamy K."/>
            <person name="Piso A."/>
            <person name="Price J.L."/>
            <person name="Sonnekus B."/>
            <person name="Thomas C."/>
            <person name="van der Nest A."/>
            <person name="van Dijk A."/>
            <person name="van Heerden A."/>
            <person name="van Vuuren N."/>
            <person name="Yilmaz N."/>
            <person name="Duong T.A."/>
            <person name="van der Merwe N.A."/>
            <person name="Wingfield M.J."/>
            <person name="Wingfield B.D."/>
        </authorList>
    </citation>
    <scope>NUCLEOTIDE SEQUENCE [LARGE SCALE GENOMIC DNA]</scope>
    <source>
        <strain evidence="3 4">CMW 5346</strain>
    </source>
</reference>